<dbReference type="AlphaFoldDB" id="A0AAF0JA28"/>
<evidence type="ECO:0000259" key="1">
    <source>
        <dbReference type="PROSITE" id="PS51186"/>
    </source>
</evidence>
<organism evidence="2 3">
    <name type="scientific">Malassezia cuniculi</name>
    <dbReference type="NCBI Taxonomy" id="948313"/>
    <lineage>
        <taxon>Eukaryota</taxon>
        <taxon>Fungi</taxon>
        <taxon>Dikarya</taxon>
        <taxon>Basidiomycota</taxon>
        <taxon>Ustilaginomycotina</taxon>
        <taxon>Malasseziomycetes</taxon>
        <taxon>Malasseziales</taxon>
        <taxon>Malasseziaceae</taxon>
        <taxon>Malassezia</taxon>
    </lineage>
</organism>
<gene>
    <name evidence="2" type="ORF">MCUN1_000742</name>
</gene>
<dbReference type="Proteomes" id="UP001219933">
    <property type="component" value="Chromosome 1"/>
</dbReference>
<keyword evidence="3" id="KW-1185">Reference proteome</keyword>
<dbReference type="EMBL" id="CP119877">
    <property type="protein sequence ID" value="WFD33916.1"/>
    <property type="molecule type" value="Genomic_DNA"/>
</dbReference>
<dbReference type="Pfam" id="PF00583">
    <property type="entry name" value="Acetyltransf_1"/>
    <property type="match status" value="1"/>
</dbReference>
<dbReference type="CDD" id="cd04301">
    <property type="entry name" value="NAT_SF"/>
    <property type="match status" value="1"/>
</dbReference>
<dbReference type="InterPro" id="IPR016181">
    <property type="entry name" value="Acyl_CoA_acyltransferase"/>
</dbReference>
<dbReference type="PROSITE" id="PS51186">
    <property type="entry name" value="GNAT"/>
    <property type="match status" value="1"/>
</dbReference>
<evidence type="ECO:0000313" key="2">
    <source>
        <dbReference type="EMBL" id="WFD33916.1"/>
    </source>
</evidence>
<reference evidence="2" key="1">
    <citation type="submission" date="2023-03" db="EMBL/GenBank/DDBJ databases">
        <title>Mating type loci evolution in Malassezia.</title>
        <authorList>
            <person name="Coelho M.A."/>
        </authorList>
    </citation>
    <scope>NUCLEOTIDE SEQUENCE</scope>
    <source>
        <strain evidence="2">CBS 11721</strain>
    </source>
</reference>
<dbReference type="SUPFAM" id="SSF55729">
    <property type="entry name" value="Acyl-CoA N-acyltransferases (Nat)"/>
    <property type="match status" value="1"/>
</dbReference>
<dbReference type="Gene3D" id="3.40.630.30">
    <property type="match status" value="1"/>
</dbReference>
<evidence type="ECO:0000313" key="3">
    <source>
        <dbReference type="Proteomes" id="UP001219933"/>
    </source>
</evidence>
<name>A0AAF0JA28_9BASI</name>
<feature type="domain" description="N-acetyltransferase" evidence="1">
    <location>
        <begin position="36"/>
        <end position="168"/>
    </location>
</feature>
<protein>
    <recommendedName>
        <fullName evidence="1">N-acetyltransferase domain-containing protein</fullName>
    </recommendedName>
</protein>
<dbReference type="InterPro" id="IPR000182">
    <property type="entry name" value="GNAT_dom"/>
</dbReference>
<dbReference type="GO" id="GO:0016747">
    <property type="term" value="F:acyltransferase activity, transferring groups other than amino-acyl groups"/>
    <property type="evidence" value="ECO:0007669"/>
    <property type="project" value="InterPro"/>
</dbReference>
<accession>A0AAF0JA28</accession>
<proteinExistence type="predicted"/>
<sequence>MPYTVKLADRAELLKQGFDLRTRVFGQEQGLDGVATPFVVVDENDVVHGVMRLIPYPLPEVPEPVPGMNRWEDARKPGMGRTEQDFIAAYKAHVKVSMNGDRKLLSGAKIGRVAVDKTLRGTGMGSKLIKAAEEWLVGVMATLPEAAGPCDVQLRLESQVIASEFYSK</sequence>